<accession>A0A645H0S9</accession>
<reference evidence="1" key="1">
    <citation type="submission" date="2019-08" db="EMBL/GenBank/DDBJ databases">
        <authorList>
            <person name="Kucharzyk K."/>
            <person name="Murdoch R.W."/>
            <person name="Higgins S."/>
            <person name="Loffler F."/>
        </authorList>
    </citation>
    <scope>NUCLEOTIDE SEQUENCE</scope>
</reference>
<dbReference type="AlphaFoldDB" id="A0A645H0S9"/>
<sequence length="140" mass="15396">MGFICRNFGHKWKDCHCVQCGMTRSEGHAYHATDNPCVQICSNCGSRKATHDWEGPGCIKTCRVCGVSDGFPHRWKYQGGHVVCSVCSETKHKLVYTIQNCPVSELCCEICGKVGGTNDGTDYGCDFIKEPCLPKNGAKK</sequence>
<dbReference type="EMBL" id="VSSQ01084787">
    <property type="protein sequence ID" value="MPN32661.1"/>
    <property type="molecule type" value="Genomic_DNA"/>
</dbReference>
<gene>
    <name evidence="1" type="ORF">SDC9_180141</name>
</gene>
<evidence type="ECO:0000313" key="1">
    <source>
        <dbReference type="EMBL" id="MPN32661.1"/>
    </source>
</evidence>
<name>A0A645H0S9_9ZZZZ</name>
<comment type="caution">
    <text evidence="1">The sequence shown here is derived from an EMBL/GenBank/DDBJ whole genome shotgun (WGS) entry which is preliminary data.</text>
</comment>
<organism evidence="1">
    <name type="scientific">bioreactor metagenome</name>
    <dbReference type="NCBI Taxonomy" id="1076179"/>
    <lineage>
        <taxon>unclassified sequences</taxon>
        <taxon>metagenomes</taxon>
        <taxon>ecological metagenomes</taxon>
    </lineage>
</organism>
<proteinExistence type="predicted"/>
<protein>
    <submittedName>
        <fullName evidence="1">Uncharacterized protein</fullName>
    </submittedName>
</protein>